<gene>
    <name evidence="1" type="ORF">GCM10009854_16170</name>
</gene>
<sequence>MSTPDSVVHRFGRIASAAAGFVANLCGMTTRLNTDISISEPGDVLAAVPHLLGFHPDDSFVLVSLHDLAGTPRFGATMRVDLPCPMQACGFGEFLLQGPLSTQGAEAERIRLLEEAGPPMLSVVEVVKETLRRSGIVTAHAVWAPQIREGAPWRCYDDVDCEGTIPDPKESPIGAVMAANGAVTFGSKDELRELVAPESPEVIARWSARLDALTEDALDETDPDRVGRDVRKVHAAIRRIAAGTALTEDDLQGVLLAVSDTRVRDILLGTALSEHAHPAEELWLSLVRKAPDAELPEVAALLAFSAYLRGEGGLASVALERIEKVQPDHRLGALLRQTMEAGIPPAELDAIARISAEDAQLLLESEEAC</sequence>
<evidence type="ECO:0000313" key="1">
    <source>
        <dbReference type="EMBL" id="GAA2340501.1"/>
    </source>
</evidence>
<name>A0ABP5SWU6_9PSEU</name>
<keyword evidence="2" id="KW-1185">Reference proteome</keyword>
<accession>A0ABP5SWU6</accession>
<dbReference type="EMBL" id="BAAARA010000004">
    <property type="protein sequence ID" value="GAA2340501.1"/>
    <property type="molecule type" value="Genomic_DNA"/>
</dbReference>
<dbReference type="InterPro" id="IPR025447">
    <property type="entry name" value="DUF4192"/>
</dbReference>
<protein>
    <submittedName>
        <fullName evidence="1">DUF4192 domain-containing protein</fullName>
    </submittedName>
</protein>
<evidence type="ECO:0000313" key="2">
    <source>
        <dbReference type="Proteomes" id="UP001501218"/>
    </source>
</evidence>
<dbReference type="Proteomes" id="UP001501218">
    <property type="component" value="Unassembled WGS sequence"/>
</dbReference>
<dbReference type="Pfam" id="PF13830">
    <property type="entry name" value="DUF4192"/>
    <property type="match status" value="1"/>
</dbReference>
<comment type="caution">
    <text evidence="1">The sequence shown here is derived from an EMBL/GenBank/DDBJ whole genome shotgun (WGS) entry which is preliminary data.</text>
</comment>
<reference evidence="2" key="1">
    <citation type="journal article" date="2019" name="Int. J. Syst. Evol. Microbiol.">
        <title>The Global Catalogue of Microorganisms (GCM) 10K type strain sequencing project: providing services to taxonomists for standard genome sequencing and annotation.</title>
        <authorList>
            <consortium name="The Broad Institute Genomics Platform"/>
            <consortium name="The Broad Institute Genome Sequencing Center for Infectious Disease"/>
            <person name="Wu L."/>
            <person name="Ma J."/>
        </authorList>
    </citation>
    <scope>NUCLEOTIDE SEQUENCE [LARGE SCALE GENOMIC DNA]</scope>
    <source>
        <strain evidence="2">JCM 16221</strain>
    </source>
</reference>
<organism evidence="1 2">
    <name type="scientific">Saccharopolyspora halophila</name>
    <dbReference type="NCBI Taxonomy" id="405551"/>
    <lineage>
        <taxon>Bacteria</taxon>
        <taxon>Bacillati</taxon>
        <taxon>Actinomycetota</taxon>
        <taxon>Actinomycetes</taxon>
        <taxon>Pseudonocardiales</taxon>
        <taxon>Pseudonocardiaceae</taxon>
        <taxon>Saccharopolyspora</taxon>
    </lineage>
</organism>
<proteinExistence type="predicted"/>